<evidence type="ECO:0000256" key="10">
    <source>
        <dbReference type="SAM" id="SignalP"/>
    </source>
</evidence>
<dbReference type="CDD" id="cd16448">
    <property type="entry name" value="RING-H2"/>
    <property type="match status" value="1"/>
</dbReference>
<dbReference type="Proteomes" id="UP000268321">
    <property type="component" value="Unassembled WGS sequence"/>
</dbReference>
<dbReference type="PANTHER" id="PTHR45969">
    <property type="entry name" value="RING ZINC FINGER PROTEIN-RELATED"/>
    <property type="match status" value="1"/>
</dbReference>
<evidence type="ECO:0000313" key="12">
    <source>
        <dbReference type="EMBL" id="RKP31035.1"/>
    </source>
</evidence>
<evidence type="ECO:0000256" key="4">
    <source>
        <dbReference type="ARBA" id="ARBA00022771"/>
    </source>
</evidence>
<feature type="domain" description="RING-type" evidence="11">
    <location>
        <begin position="354"/>
        <end position="397"/>
    </location>
</feature>
<evidence type="ECO:0000256" key="5">
    <source>
        <dbReference type="ARBA" id="ARBA00022833"/>
    </source>
</evidence>
<proteinExistence type="predicted"/>
<evidence type="ECO:0000256" key="6">
    <source>
        <dbReference type="ARBA" id="ARBA00022989"/>
    </source>
</evidence>
<evidence type="ECO:0000256" key="8">
    <source>
        <dbReference type="PROSITE-ProRule" id="PRU00175"/>
    </source>
</evidence>
<dbReference type="InterPro" id="IPR003137">
    <property type="entry name" value="PA_domain"/>
</dbReference>
<keyword evidence="10" id="KW-0732">Signal</keyword>
<dbReference type="OrthoDB" id="8062037at2759"/>
<evidence type="ECO:0000256" key="7">
    <source>
        <dbReference type="ARBA" id="ARBA00023136"/>
    </source>
</evidence>
<sequence>MLGTTKSLIRALVLVTAASAISICQLERRRRFEVESDQSINSDTLIDSGKSTHVDQLLKSVKNVLRTTEGIEFANSALKSAFSIDLVLSYNDSAGNIRLFLARYASFSPILNVKLRSQYMILNTTACERLDPREFPGSRSKVLIVQRGTCAFADKVRTLLESHLDPHAIIIANNESNHGLVTMYSKNLNDDVLVTVPTLFMTLEGFEDLKEIQHLRRYLVLQTVSIDGLVGVMLLMVASPTILIWFCYLLVKFLKHFRRRTLNAHYKKFVEKLPVYIYYTDHLIPSVKFYPYLVATGQTADFPLVPSSSDDLVGYQEPDQRPFGYSMINNVDLRSIADLEILFVDKDYFRTQKCSICLGHFNPLKSEVLVLKCKHVYHKSCLSNWLVNFRRSCPLCNENLNLLEQSMEPRPI</sequence>
<accession>A0A4P9ZDM6</accession>
<keyword evidence="4 8" id="KW-0863">Zinc-finger</keyword>
<evidence type="ECO:0000259" key="11">
    <source>
        <dbReference type="PROSITE" id="PS50089"/>
    </source>
</evidence>
<comment type="subcellular location">
    <subcellularLocation>
        <location evidence="1">Membrane</location>
    </subcellularLocation>
</comment>
<dbReference type="GO" id="GO:0016567">
    <property type="term" value="P:protein ubiquitination"/>
    <property type="evidence" value="ECO:0007669"/>
    <property type="project" value="UniProtKB-UniPathway"/>
</dbReference>
<keyword evidence="5" id="KW-0862">Zinc</keyword>
<reference evidence="13" key="1">
    <citation type="journal article" date="2018" name="Nat. Microbiol.">
        <title>Leveraging single-cell genomics to expand the fungal tree of life.</title>
        <authorList>
            <person name="Ahrendt S.R."/>
            <person name="Quandt C.A."/>
            <person name="Ciobanu D."/>
            <person name="Clum A."/>
            <person name="Salamov A."/>
            <person name="Andreopoulos B."/>
            <person name="Cheng J.F."/>
            <person name="Woyke T."/>
            <person name="Pelin A."/>
            <person name="Henrissat B."/>
            <person name="Reynolds N.K."/>
            <person name="Benny G.L."/>
            <person name="Smith M.E."/>
            <person name="James T.Y."/>
            <person name="Grigoriev I.V."/>
        </authorList>
    </citation>
    <scope>NUCLEOTIDE SEQUENCE [LARGE SCALE GENOMIC DNA]</scope>
    <source>
        <strain evidence="13">Baker2002</strain>
    </source>
</reference>
<dbReference type="Gene3D" id="3.30.40.10">
    <property type="entry name" value="Zinc/RING finger domain, C3HC4 (zinc finger)"/>
    <property type="match status" value="1"/>
</dbReference>
<keyword evidence="3" id="KW-0479">Metal-binding</keyword>
<dbReference type="UniPathway" id="UPA00143"/>
<keyword evidence="13" id="KW-1185">Reference proteome</keyword>
<evidence type="ECO:0000256" key="3">
    <source>
        <dbReference type="ARBA" id="ARBA00022723"/>
    </source>
</evidence>
<feature type="signal peptide" evidence="10">
    <location>
        <begin position="1"/>
        <end position="20"/>
    </location>
</feature>
<feature type="chain" id="PRO_5020184682" description="RING-type domain-containing protein" evidence="10">
    <location>
        <begin position="21"/>
        <end position="412"/>
    </location>
</feature>
<evidence type="ECO:0000256" key="9">
    <source>
        <dbReference type="SAM" id="Phobius"/>
    </source>
</evidence>
<dbReference type="Gene3D" id="3.50.30.30">
    <property type="match status" value="1"/>
</dbReference>
<keyword evidence="7 9" id="KW-0472">Membrane</keyword>
<protein>
    <recommendedName>
        <fullName evidence="11">RING-type domain-containing protein</fullName>
    </recommendedName>
</protein>
<dbReference type="GO" id="GO:0016020">
    <property type="term" value="C:membrane"/>
    <property type="evidence" value="ECO:0007669"/>
    <property type="project" value="UniProtKB-SubCell"/>
</dbReference>
<dbReference type="SUPFAM" id="SSF57850">
    <property type="entry name" value="RING/U-box"/>
    <property type="match status" value="1"/>
</dbReference>
<dbReference type="EMBL" id="ML004447">
    <property type="protein sequence ID" value="RKP31035.1"/>
    <property type="molecule type" value="Genomic_DNA"/>
</dbReference>
<dbReference type="SMART" id="SM00184">
    <property type="entry name" value="RING"/>
    <property type="match status" value="1"/>
</dbReference>
<dbReference type="Pfam" id="PF13639">
    <property type="entry name" value="zf-RING_2"/>
    <property type="match status" value="1"/>
</dbReference>
<evidence type="ECO:0000313" key="13">
    <source>
        <dbReference type="Proteomes" id="UP000268321"/>
    </source>
</evidence>
<dbReference type="GO" id="GO:0008270">
    <property type="term" value="F:zinc ion binding"/>
    <property type="evidence" value="ECO:0007669"/>
    <property type="project" value="UniProtKB-KW"/>
</dbReference>
<dbReference type="InterPro" id="IPR001841">
    <property type="entry name" value="Znf_RING"/>
</dbReference>
<dbReference type="GO" id="GO:0061630">
    <property type="term" value="F:ubiquitin protein ligase activity"/>
    <property type="evidence" value="ECO:0007669"/>
    <property type="project" value="TreeGrafter"/>
</dbReference>
<feature type="transmembrane region" description="Helical" evidence="9">
    <location>
        <begin position="229"/>
        <end position="251"/>
    </location>
</feature>
<dbReference type="AlphaFoldDB" id="A0A4P9ZDM6"/>
<keyword evidence="6 9" id="KW-1133">Transmembrane helix</keyword>
<evidence type="ECO:0000256" key="2">
    <source>
        <dbReference type="ARBA" id="ARBA00022692"/>
    </source>
</evidence>
<gene>
    <name evidence="12" type="ORF">METBISCDRAFT_22708</name>
</gene>
<name>A0A4P9ZDM6_9ASCO</name>
<keyword evidence="2 9" id="KW-0812">Transmembrane</keyword>
<dbReference type="PANTHER" id="PTHR45969:SF69">
    <property type="entry name" value="FINGER DOMAIN PROTEIN, PUTATIVE (AFU_ORTHOLOGUE AFUA_3G12190)-RELATED"/>
    <property type="match status" value="1"/>
</dbReference>
<dbReference type="PROSITE" id="PS50089">
    <property type="entry name" value="ZF_RING_2"/>
    <property type="match status" value="1"/>
</dbReference>
<dbReference type="InterPro" id="IPR013083">
    <property type="entry name" value="Znf_RING/FYVE/PHD"/>
</dbReference>
<evidence type="ECO:0000256" key="1">
    <source>
        <dbReference type="ARBA" id="ARBA00004370"/>
    </source>
</evidence>
<dbReference type="Pfam" id="PF02225">
    <property type="entry name" value="PA"/>
    <property type="match status" value="1"/>
</dbReference>
<organism evidence="12 13">
    <name type="scientific">Metschnikowia bicuspidata</name>
    <dbReference type="NCBI Taxonomy" id="27322"/>
    <lineage>
        <taxon>Eukaryota</taxon>
        <taxon>Fungi</taxon>
        <taxon>Dikarya</taxon>
        <taxon>Ascomycota</taxon>
        <taxon>Saccharomycotina</taxon>
        <taxon>Pichiomycetes</taxon>
        <taxon>Metschnikowiaceae</taxon>
        <taxon>Metschnikowia</taxon>
    </lineage>
</organism>